<accession>A0A1I0CCB4</accession>
<organism evidence="1 2">
    <name type="scientific">Salinibacillus kushneri</name>
    <dbReference type="NCBI Taxonomy" id="237682"/>
    <lineage>
        <taxon>Bacteria</taxon>
        <taxon>Bacillati</taxon>
        <taxon>Bacillota</taxon>
        <taxon>Bacilli</taxon>
        <taxon>Bacillales</taxon>
        <taxon>Bacillaceae</taxon>
        <taxon>Salinibacillus</taxon>
    </lineage>
</organism>
<dbReference type="AlphaFoldDB" id="A0A1I0CCB4"/>
<dbReference type="Proteomes" id="UP000199095">
    <property type="component" value="Unassembled WGS sequence"/>
</dbReference>
<dbReference type="OrthoDB" id="9865933at2"/>
<evidence type="ECO:0000313" key="1">
    <source>
        <dbReference type="EMBL" id="SET16748.1"/>
    </source>
</evidence>
<reference evidence="2" key="1">
    <citation type="submission" date="2016-10" db="EMBL/GenBank/DDBJ databases">
        <authorList>
            <person name="Varghese N."/>
            <person name="Submissions S."/>
        </authorList>
    </citation>
    <scope>NUCLEOTIDE SEQUENCE [LARGE SCALE GENOMIC DNA]</scope>
    <source>
        <strain evidence="2">CGMCC 1.3566</strain>
    </source>
</reference>
<proteinExistence type="predicted"/>
<sequence>MNIPEYKRSGEQLVLTNKQKSFLNTFAAIANNAMTEYQNNTHKQVVKEVKPHQTKEELE</sequence>
<gene>
    <name evidence="1" type="ORF">SAMN05421676_103104</name>
</gene>
<keyword evidence="2" id="KW-1185">Reference proteome</keyword>
<dbReference type="RefSeq" id="WP_093132713.1">
    <property type="nucleotide sequence ID" value="NZ_FOHJ01000003.1"/>
</dbReference>
<dbReference type="EMBL" id="FOHJ01000003">
    <property type="protein sequence ID" value="SET16748.1"/>
    <property type="molecule type" value="Genomic_DNA"/>
</dbReference>
<dbReference type="STRING" id="237682.SAMN05421676_103104"/>
<name>A0A1I0CCB4_9BACI</name>
<protein>
    <submittedName>
        <fullName evidence="1">Uncharacterized protein</fullName>
    </submittedName>
</protein>
<evidence type="ECO:0000313" key="2">
    <source>
        <dbReference type="Proteomes" id="UP000199095"/>
    </source>
</evidence>